<proteinExistence type="predicted"/>
<keyword evidence="3" id="KW-1185">Reference proteome</keyword>
<dbReference type="Pfam" id="PF18759">
    <property type="entry name" value="Plavaka"/>
    <property type="match status" value="1"/>
</dbReference>
<evidence type="ECO:0000313" key="2">
    <source>
        <dbReference type="EMBL" id="KAJ7760885.1"/>
    </source>
</evidence>
<organism evidence="2 3">
    <name type="scientific">Mycena maculata</name>
    <dbReference type="NCBI Taxonomy" id="230809"/>
    <lineage>
        <taxon>Eukaryota</taxon>
        <taxon>Fungi</taxon>
        <taxon>Dikarya</taxon>
        <taxon>Basidiomycota</taxon>
        <taxon>Agaricomycotina</taxon>
        <taxon>Agaricomycetes</taxon>
        <taxon>Agaricomycetidae</taxon>
        <taxon>Agaricales</taxon>
        <taxon>Marasmiineae</taxon>
        <taxon>Mycenaceae</taxon>
        <taxon>Mycena</taxon>
    </lineage>
</organism>
<sequence length="364" mass="40491">PPSPLPPGPGGRPRRRIRLPKRYQDEPPPLPTAVEVPVVPREPSPPPMAPSVQKSPPRWVKTEPNAYGLYKIFPNQPTHDPEATISLDNLCKSPDLLVAEKTPSVPSSTPPWFPFMNATVARLMTWFHLGSTLKSIAELDSLVEDVLLKEDFDPADLRNFSTARENKRLDDTATTDGDGNSSERDKWTMGSVKIKVPAPKVCTPEAEAAEFEVKGLLYRPLLDVMIEAFQSPAFEEFHITPFESRWDPSHGQNPDEPDIQLDPPDGPLDENGMPPLPEGHQVMYGEIYTSKPMLNAHSELPQTATPTLETIIAAYMFYSDSTHLANFGNASLWPLYTFFGNQSKYTRAKPTSNAGHHQAYFPSV</sequence>
<dbReference type="Proteomes" id="UP001215280">
    <property type="component" value="Unassembled WGS sequence"/>
</dbReference>
<accession>A0AAD7JAQ5</accession>
<gene>
    <name evidence="2" type="ORF">DFH07DRAFT_1021417</name>
</gene>
<feature type="non-terminal residue" evidence="2">
    <location>
        <position position="1"/>
    </location>
</feature>
<dbReference type="InterPro" id="IPR041078">
    <property type="entry name" value="Plavaka"/>
</dbReference>
<reference evidence="2" key="1">
    <citation type="submission" date="2023-03" db="EMBL/GenBank/DDBJ databases">
        <title>Massive genome expansion in bonnet fungi (Mycena s.s.) driven by repeated elements and novel gene families across ecological guilds.</title>
        <authorList>
            <consortium name="Lawrence Berkeley National Laboratory"/>
            <person name="Harder C.B."/>
            <person name="Miyauchi S."/>
            <person name="Viragh M."/>
            <person name="Kuo A."/>
            <person name="Thoen E."/>
            <person name="Andreopoulos B."/>
            <person name="Lu D."/>
            <person name="Skrede I."/>
            <person name="Drula E."/>
            <person name="Henrissat B."/>
            <person name="Morin E."/>
            <person name="Kohler A."/>
            <person name="Barry K."/>
            <person name="LaButti K."/>
            <person name="Morin E."/>
            <person name="Salamov A."/>
            <person name="Lipzen A."/>
            <person name="Mereny Z."/>
            <person name="Hegedus B."/>
            <person name="Baldrian P."/>
            <person name="Stursova M."/>
            <person name="Weitz H."/>
            <person name="Taylor A."/>
            <person name="Grigoriev I.V."/>
            <person name="Nagy L.G."/>
            <person name="Martin F."/>
            <person name="Kauserud H."/>
        </authorList>
    </citation>
    <scope>NUCLEOTIDE SEQUENCE</scope>
    <source>
        <strain evidence="2">CBHHK188m</strain>
    </source>
</reference>
<feature type="region of interest" description="Disordered" evidence="1">
    <location>
        <begin position="1"/>
        <end position="57"/>
    </location>
</feature>
<evidence type="ECO:0000256" key="1">
    <source>
        <dbReference type="SAM" id="MobiDB-lite"/>
    </source>
</evidence>
<feature type="non-terminal residue" evidence="2">
    <location>
        <position position="364"/>
    </location>
</feature>
<name>A0AAD7JAQ5_9AGAR</name>
<evidence type="ECO:0000313" key="3">
    <source>
        <dbReference type="Proteomes" id="UP001215280"/>
    </source>
</evidence>
<dbReference type="EMBL" id="JARJLG010000047">
    <property type="protein sequence ID" value="KAJ7760885.1"/>
    <property type="molecule type" value="Genomic_DNA"/>
</dbReference>
<feature type="compositionally biased region" description="Basic residues" evidence="1">
    <location>
        <begin position="12"/>
        <end position="21"/>
    </location>
</feature>
<comment type="caution">
    <text evidence="2">The sequence shown here is derived from an EMBL/GenBank/DDBJ whole genome shotgun (WGS) entry which is preliminary data.</text>
</comment>
<dbReference type="AlphaFoldDB" id="A0AAD7JAQ5"/>
<feature type="region of interest" description="Disordered" evidence="1">
    <location>
        <begin position="244"/>
        <end position="272"/>
    </location>
</feature>
<feature type="compositionally biased region" description="Pro residues" evidence="1">
    <location>
        <begin position="40"/>
        <end position="49"/>
    </location>
</feature>
<protein>
    <submittedName>
        <fullName evidence="2">Uncharacterized protein</fullName>
    </submittedName>
</protein>
<feature type="compositionally biased region" description="Pro residues" evidence="1">
    <location>
        <begin position="1"/>
        <end position="10"/>
    </location>
</feature>